<evidence type="ECO:0000256" key="13">
    <source>
        <dbReference type="ARBA" id="ARBA00052820"/>
    </source>
</evidence>
<dbReference type="PROSITE" id="PS51455">
    <property type="entry name" value="PIPK"/>
    <property type="match status" value="1"/>
</dbReference>
<evidence type="ECO:0000256" key="14">
    <source>
        <dbReference type="PROSITE-ProRule" id="PRU00091"/>
    </source>
</evidence>
<dbReference type="GO" id="GO:0005524">
    <property type="term" value="F:ATP binding"/>
    <property type="evidence" value="ECO:0007669"/>
    <property type="project" value="UniProtKB-UniRule"/>
</dbReference>
<comment type="catalytic activity">
    <reaction evidence="13">
        <text>a 1,2-diacyl-sn-glycero-3-phospho-(1D-myo-inositol-3-phosphate) + ATP = a 1,2-diacyl-sn-glycero-3-phospho-(1D-myo-inositol-3,5-bisphosphate) + ADP + H(+)</text>
        <dbReference type="Rhea" id="RHEA:13609"/>
        <dbReference type="ChEBI" id="CHEBI:15378"/>
        <dbReference type="ChEBI" id="CHEBI:30616"/>
        <dbReference type="ChEBI" id="CHEBI:57923"/>
        <dbReference type="ChEBI" id="CHEBI:58088"/>
        <dbReference type="ChEBI" id="CHEBI:456216"/>
        <dbReference type="EC" id="2.7.1.150"/>
    </reaction>
    <physiologicalReaction direction="left-to-right" evidence="13">
        <dbReference type="Rhea" id="RHEA:13610"/>
    </physiologicalReaction>
</comment>
<dbReference type="EC" id="2.7.1.150" evidence="2"/>
<evidence type="ECO:0000256" key="4">
    <source>
        <dbReference type="ARBA" id="ARBA00022679"/>
    </source>
</evidence>
<feature type="domain" description="PIPK" evidence="18">
    <location>
        <begin position="1121"/>
        <end position="1439"/>
    </location>
</feature>
<reference evidence="20" key="1">
    <citation type="submission" date="2010-08" db="EMBL/GenBank/DDBJ databases">
        <authorList>
            <consortium name="Caenorhabditis japonica Sequencing Consortium"/>
            <person name="Wilson R.K."/>
        </authorList>
    </citation>
    <scope>NUCLEOTIDE SEQUENCE [LARGE SCALE GENOMIC DNA]</scope>
    <source>
        <strain evidence="20">DF5081</strain>
    </source>
</reference>
<dbReference type="GO" id="GO:0010008">
    <property type="term" value="C:endosome membrane"/>
    <property type="evidence" value="ECO:0007669"/>
    <property type="project" value="UniProtKB-SubCell"/>
</dbReference>
<organism evidence="19 20">
    <name type="scientific">Caenorhabditis japonica</name>
    <dbReference type="NCBI Taxonomy" id="281687"/>
    <lineage>
        <taxon>Eukaryota</taxon>
        <taxon>Metazoa</taxon>
        <taxon>Ecdysozoa</taxon>
        <taxon>Nematoda</taxon>
        <taxon>Chromadorea</taxon>
        <taxon>Rhabditida</taxon>
        <taxon>Rhabditina</taxon>
        <taxon>Rhabditomorpha</taxon>
        <taxon>Rhabditoidea</taxon>
        <taxon>Rhabditidae</taxon>
        <taxon>Peloderinae</taxon>
        <taxon>Caenorhabditis</taxon>
    </lineage>
</organism>
<dbReference type="GO" id="GO:0008270">
    <property type="term" value="F:zinc ion binding"/>
    <property type="evidence" value="ECO:0007669"/>
    <property type="project" value="UniProtKB-KW"/>
</dbReference>
<dbReference type="Pfam" id="PF01504">
    <property type="entry name" value="PIP5K"/>
    <property type="match status" value="1"/>
</dbReference>
<evidence type="ECO:0000256" key="12">
    <source>
        <dbReference type="ARBA" id="ARBA00023136"/>
    </source>
</evidence>
<dbReference type="CDD" id="cd15725">
    <property type="entry name" value="FYVE_PIKfyve_Fab1"/>
    <property type="match status" value="1"/>
</dbReference>
<evidence type="ECO:0000256" key="15">
    <source>
        <dbReference type="PROSITE-ProRule" id="PRU00781"/>
    </source>
</evidence>
<dbReference type="Pfam" id="PF00118">
    <property type="entry name" value="Cpn60_TCP1"/>
    <property type="match status" value="1"/>
</dbReference>
<dbReference type="InterPro" id="IPR044769">
    <property type="entry name" value="PIKfyve_PIPKc"/>
</dbReference>
<dbReference type="SUPFAM" id="SSF52029">
    <property type="entry name" value="GroEL apical domain-like"/>
    <property type="match status" value="1"/>
</dbReference>
<dbReference type="InterPro" id="IPR027409">
    <property type="entry name" value="GroEL-like_apical_dom_sf"/>
</dbReference>
<dbReference type="CDD" id="cd17300">
    <property type="entry name" value="PIPKc_PIKfyve"/>
    <property type="match status" value="1"/>
</dbReference>
<evidence type="ECO:0000256" key="5">
    <source>
        <dbReference type="ARBA" id="ARBA00022723"/>
    </source>
</evidence>
<keyword evidence="6 15" id="KW-0547">Nucleotide-binding</keyword>
<reference evidence="19" key="2">
    <citation type="submission" date="2022-06" db="UniProtKB">
        <authorList>
            <consortium name="EnsemblMetazoa"/>
        </authorList>
    </citation>
    <scope>IDENTIFICATION</scope>
    <source>
        <strain evidence="19">DF5081</strain>
    </source>
</reference>
<keyword evidence="11 15" id="KW-0067">ATP-binding</keyword>
<dbReference type="FunFam" id="3.50.7.10:FF:000007">
    <property type="entry name" value="1-phosphatidylinositol 3-phosphate 5-kinase isoform X1"/>
    <property type="match status" value="1"/>
</dbReference>
<dbReference type="InterPro" id="IPR027484">
    <property type="entry name" value="PInositol-4-P-5-kinase_N"/>
</dbReference>
<evidence type="ECO:0000256" key="3">
    <source>
        <dbReference type="ARBA" id="ARBA00022553"/>
    </source>
</evidence>
<sequence>MGDADELQFFEKLEPPPEEEEPTPVAESRTSEESGFQRSLTDKFGGLLKSKPNPKLKNYNDSDYKQYWMPDSTGRECYQCEERFTTFRRRHHCRLCGQIFCAKCCSSHIDGASLGYMGELRLCDYCARKVQRIMEEGKQEITGRSQAQTPVNSRKISFDRSVQHKNSDTVRTVSNGAIWSLCPPESNIPTEIPPPTQISSRRNSIAVVSNNVAGIPAILSVADLCASNSAMLNDNPSSHPIINEEEESGPDWFRSMHPGMDGVINNETSDSADVFAYANLAGAITNEFTDMMEARSADATTSDRKITFPSLSLDESVMNAAKEEQKDNLEELFRKNTMRVLDEVLKREYIREDKWRDLILKTVYEVVENVDVNVPIGDSMNIAEYVHIKKVHVVEGEINSEIIWGVACSKSLLSRIDDNPEIGPATESIMIVSGSIEYERVANKLSSIEPIIVQEEKFLEKQVDRIATKRASLILVEGSVSQSAAQLLHKRGIKVAVNVRMSILQRVSRATGADIVSNSDAQLVEQNLGCCPEFEQRNMPQENGRIKPLMVFADCRKEVGCTILLHGDDEKELKAVKRVMQFLVTIAYSNNLEQAYLNAFNTTIARRQSDCIVCEKRRAILYSQNEKTQFEQNLYSAMLTSSPVVEFEPPFLETAIGRECPLMAYFKQPLYKLLKPADFSLIKEGYEEDVPVVEKQPEPVQGPRHAMAQSNRGVILQNLTRSFRIFGGINFRRRTEQTVKHRRIVEKEKEPFRAKDVLDPRVHQTLAVLFGSFSRKSPNAPYFCVRPWVVSMQYYKDHDMTIGEFLIKYCFNHNYECPSSNCEVPMLDHSRKLVYGRVCVEISTQSVNDAETLIESDQEKSIMTWRNCAKCNCSSQMVKFDKAIWHLSFAKFLEYLGNSGFTTDTSYPITTQNQCSHCFFHEKLYFFALDNLVTTFKVIAIRPYSVVFSPIICNVKVQKVSRKELSDDVNRIATLALTVCEDTNKQLADLDEDMQITPVVVKLAGAIRNTMALASESRMFAKTISKENEELILSNDRLYREVNDTFMKVREVTYNLMTLWNDNCSSIKHTKKTADDSQEIVVLQKLENPFPSYLHLSIKLQPRMGVVVRDIQDSRGNYKPDIGSIIAYALSAVDYNKIVVQSDTVSMDSTSSAKEVPIDDGENLASDQHLEVEFEDDTASYYVKMFYAEKFRKLRELLIAEGEETFIRSLSNSSFWTPQGGKSGSFFYRTQDDRFVVKQMSRFEIQSFLKFGPNYFDYLTTSATECKLTTLCKVYGVFRIGYKSRTTTLKVDILVMEYLFYNHNVSQVWDLKGSLRNRLASTGKSPTEMVLLDENFVKDLWNQQLYVLPHSKAAMNQAISNDSHFLSSQYIMDYSLLVGVDDDNGELILGIVDYMRTYTLDKKLESWVKIVAIPGAHLPTILSPEMYCARFSEAIDSYFPVVPDQWTGLGSIRSY</sequence>
<dbReference type="SUPFAM" id="SSF56104">
    <property type="entry name" value="SAICAR synthase-like"/>
    <property type="match status" value="1"/>
</dbReference>
<keyword evidence="12" id="KW-0472">Membrane</keyword>
<keyword evidence="9 15" id="KW-0418">Kinase</keyword>
<dbReference type="EnsemblMetazoa" id="CJA09480.1">
    <property type="protein sequence ID" value="CJA09480.1"/>
    <property type="gene ID" value="WBGene00128684"/>
</dbReference>
<dbReference type="FunFam" id="3.30.40.10:FF:000057">
    <property type="entry name" value="1-phosphatidylinositol 3-phosphate 5-kinase isoform X1"/>
    <property type="match status" value="1"/>
</dbReference>
<evidence type="ECO:0000256" key="6">
    <source>
        <dbReference type="ARBA" id="ARBA00022741"/>
    </source>
</evidence>
<name>A0A8R1DQM9_CAEJA</name>
<dbReference type="Gene3D" id="3.50.7.10">
    <property type="entry name" value="GroEL"/>
    <property type="match status" value="1"/>
</dbReference>
<dbReference type="GO" id="GO:0052810">
    <property type="term" value="F:1-phosphatidylinositol-5-kinase activity"/>
    <property type="evidence" value="ECO:0007669"/>
    <property type="project" value="UniProtKB-ARBA"/>
</dbReference>
<dbReference type="CDD" id="cd03334">
    <property type="entry name" value="Fab1_TCP"/>
    <property type="match status" value="1"/>
</dbReference>
<dbReference type="SMART" id="SM00064">
    <property type="entry name" value="FYVE"/>
    <property type="match status" value="1"/>
</dbReference>
<keyword evidence="8 14" id="KW-0863">Zinc-finger</keyword>
<dbReference type="SUPFAM" id="SSF57903">
    <property type="entry name" value="FYVE/PHD zinc finger"/>
    <property type="match status" value="1"/>
</dbReference>
<keyword evidence="3" id="KW-0597">Phosphoprotein</keyword>
<evidence type="ECO:0000313" key="19">
    <source>
        <dbReference type="EnsemblMetazoa" id="CJA09480.1"/>
    </source>
</evidence>
<dbReference type="InterPro" id="IPR011011">
    <property type="entry name" value="Znf_FYVE_PHD"/>
</dbReference>
<dbReference type="InterPro" id="IPR002498">
    <property type="entry name" value="PInositol-4-P-4/5-kinase_core"/>
</dbReference>
<evidence type="ECO:0000256" key="7">
    <source>
        <dbReference type="ARBA" id="ARBA00022753"/>
    </source>
</evidence>
<dbReference type="FunFam" id="3.30.800.10:FF:000014">
    <property type="entry name" value="Putative phosphatidylinositol (3,5) kinase"/>
    <property type="match status" value="1"/>
</dbReference>
<evidence type="ECO:0000256" key="9">
    <source>
        <dbReference type="ARBA" id="ARBA00022777"/>
    </source>
</evidence>
<dbReference type="PANTHER" id="PTHR45748:SF7">
    <property type="entry name" value="1-PHOSPHATIDYLINOSITOL 3-PHOSPHATE 5-KINASE-RELATED"/>
    <property type="match status" value="1"/>
</dbReference>
<proteinExistence type="predicted"/>
<keyword evidence="7" id="KW-0967">Endosome</keyword>
<dbReference type="GO" id="GO:0046854">
    <property type="term" value="P:phosphatidylinositol phosphate biosynthetic process"/>
    <property type="evidence" value="ECO:0007669"/>
    <property type="project" value="TreeGrafter"/>
</dbReference>
<evidence type="ECO:0000256" key="2">
    <source>
        <dbReference type="ARBA" id="ARBA00012009"/>
    </source>
</evidence>
<feature type="domain" description="FYVE-type" evidence="17">
    <location>
        <begin position="71"/>
        <end position="131"/>
    </location>
</feature>
<feature type="region of interest" description="Disordered" evidence="16">
    <location>
        <begin position="1"/>
        <end position="45"/>
    </location>
</feature>
<evidence type="ECO:0000313" key="20">
    <source>
        <dbReference type="Proteomes" id="UP000005237"/>
    </source>
</evidence>
<keyword evidence="10" id="KW-0862">Zinc</keyword>
<dbReference type="Gene3D" id="3.30.810.10">
    <property type="entry name" value="2-Layer Sandwich"/>
    <property type="match status" value="1"/>
</dbReference>
<evidence type="ECO:0000256" key="1">
    <source>
        <dbReference type="ARBA" id="ARBA00004608"/>
    </source>
</evidence>
<keyword evidence="20" id="KW-1185">Reference proteome</keyword>
<evidence type="ECO:0000259" key="17">
    <source>
        <dbReference type="PROSITE" id="PS50178"/>
    </source>
</evidence>
<keyword evidence="5" id="KW-0479">Metal-binding</keyword>
<evidence type="ECO:0000256" key="8">
    <source>
        <dbReference type="ARBA" id="ARBA00022771"/>
    </source>
</evidence>
<dbReference type="Gene3D" id="3.30.40.10">
    <property type="entry name" value="Zinc/RING finger domain, C3HC4 (zinc finger)"/>
    <property type="match status" value="1"/>
</dbReference>
<accession>A0A8R1DQM9</accession>
<dbReference type="InterPro" id="IPR000306">
    <property type="entry name" value="Znf_FYVE"/>
</dbReference>
<comment type="subcellular location">
    <subcellularLocation>
        <location evidence="1">Endosome membrane</location>
    </subcellularLocation>
</comment>
<dbReference type="InterPro" id="IPR002423">
    <property type="entry name" value="Cpn60/GroEL/TCP-1"/>
</dbReference>
<keyword evidence="4 15" id="KW-0808">Transferase</keyword>
<dbReference type="Pfam" id="PF01363">
    <property type="entry name" value="FYVE"/>
    <property type="match status" value="1"/>
</dbReference>
<evidence type="ECO:0000256" key="11">
    <source>
        <dbReference type="ARBA" id="ARBA00022840"/>
    </source>
</evidence>
<dbReference type="GO" id="GO:0000285">
    <property type="term" value="F:1-phosphatidylinositol-3-phosphate 5-kinase activity"/>
    <property type="evidence" value="ECO:0007669"/>
    <property type="project" value="UniProtKB-EC"/>
</dbReference>
<evidence type="ECO:0000256" key="10">
    <source>
        <dbReference type="ARBA" id="ARBA00022833"/>
    </source>
</evidence>
<evidence type="ECO:0000256" key="16">
    <source>
        <dbReference type="SAM" id="MobiDB-lite"/>
    </source>
</evidence>
<dbReference type="Gene3D" id="3.30.800.10">
    <property type="entry name" value="Phosphatidylinositol Phosphate Kinase II Beta"/>
    <property type="match status" value="1"/>
</dbReference>
<dbReference type="PANTHER" id="PTHR45748">
    <property type="entry name" value="1-PHOSPHATIDYLINOSITOL 3-PHOSPHATE 5-KINASE-RELATED"/>
    <property type="match status" value="1"/>
</dbReference>
<dbReference type="GO" id="GO:0016192">
    <property type="term" value="P:vesicle-mediated transport"/>
    <property type="evidence" value="ECO:0007669"/>
    <property type="project" value="UniProtKB-ARBA"/>
</dbReference>
<dbReference type="FunFam" id="3.30.810.10:FF:000001">
    <property type="entry name" value="1-phosphatidylinositol 3-phosphate 5-kinase FAB1"/>
    <property type="match status" value="1"/>
</dbReference>
<dbReference type="Proteomes" id="UP000005237">
    <property type="component" value="Unassembled WGS sequence"/>
</dbReference>
<dbReference type="SMART" id="SM00330">
    <property type="entry name" value="PIPKc"/>
    <property type="match status" value="1"/>
</dbReference>
<dbReference type="InterPro" id="IPR017455">
    <property type="entry name" value="Znf_FYVE-rel"/>
</dbReference>
<protein>
    <recommendedName>
        <fullName evidence="2">1-phosphatidylinositol-3-phosphate 5-kinase</fullName>
        <ecNumber evidence="2">2.7.1.150</ecNumber>
    </recommendedName>
</protein>
<dbReference type="PROSITE" id="PS50178">
    <property type="entry name" value="ZF_FYVE"/>
    <property type="match status" value="1"/>
</dbReference>
<dbReference type="InterPro" id="IPR027483">
    <property type="entry name" value="PInositol-4-P-4/5-kinase_C_sf"/>
</dbReference>
<dbReference type="InterPro" id="IPR013083">
    <property type="entry name" value="Znf_RING/FYVE/PHD"/>
</dbReference>
<evidence type="ECO:0000259" key="18">
    <source>
        <dbReference type="PROSITE" id="PS51455"/>
    </source>
</evidence>